<name>A0A9X0R930_VIBME</name>
<protein>
    <submittedName>
        <fullName evidence="7">Calcium:proton antiporter</fullName>
    </submittedName>
</protein>
<feature type="domain" description="Sodium/calcium exchanger membrane region" evidence="6">
    <location>
        <begin position="43"/>
        <end position="191"/>
    </location>
</feature>
<feature type="transmembrane region" description="Helical" evidence="5">
    <location>
        <begin position="343"/>
        <end position="361"/>
    </location>
</feature>
<dbReference type="GO" id="GO:0015385">
    <property type="term" value="F:sodium:proton antiporter activity"/>
    <property type="evidence" value="ECO:0007669"/>
    <property type="project" value="TreeGrafter"/>
</dbReference>
<feature type="transmembrane region" description="Helical" evidence="5">
    <location>
        <begin position="104"/>
        <end position="125"/>
    </location>
</feature>
<feature type="transmembrane region" description="Helical" evidence="5">
    <location>
        <begin position="168"/>
        <end position="189"/>
    </location>
</feature>
<comment type="caution">
    <text evidence="7">The sequence shown here is derived from an EMBL/GenBank/DDBJ whole genome shotgun (WGS) entry which is preliminary data.</text>
</comment>
<evidence type="ECO:0000256" key="1">
    <source>
        <dbReference type="ARBA" id="ARBA00004141"/>
    </source>
</evidence>
<evidence type="ECO:0000256" key="5">
    <source>
        <dbReference type="SAM" id="Phobius"/>
    </source>
</evidence>
<feature type="transmembrane region" description="Helical" evidence="5">
    <location>
        <begin position="137"/>
        <end position="156"/>
    </location>
</feature>
<dbReference type="RefSeq" id="WP_186462602.1">
    <property type="nucleotide sequence ID" value="NZ_JACNMI010000001.1"/>
</dbReference>
<dbReference type="InterPro" id="IPR004837">
    <property type="entry name" value="NaCa_Exmemb"/>
</dbReference>
<feature type="domain" description="Sodium/calcium exchanger membrane region" evidence="6">
    <location>
        <begin position="220"/>
        <end position="360"/>
    </location>
</feature>
<feature type="transmembrane region" description="Helical" evidence="5">
    <location>
        <begin position="245"/>
        <end position="265"/>
    </location>
</feature>
<comment type="subcellular location">
    <subcellularLocation>
        <location evidence="1">Membrane</location>
        <topology evidence="1">Multi-pass membrane protein</topology>
    </subcellularLocation>
</comment>
<dbReference type="PANTHER" id="PTHR37958">
    <property type="entry name" value="SODIUM-POTASSIUM/PROTON ANTIPORTER CHAA"/>
    <property type="match status" value="1"/>
</dbReference>
<feature type="transmembrane region" description="Helical" evidence="5">
    <location>
        <begin position="34"/>
        <end position="56"/>
    </location>
</feature>
<keyword evidence="4 5" id="KW-0472">Membrane</keyword>
<dbReference type="GO" id="GO:0015386">
    <property type="term" value="F:potassium:proton antiporter activity"/>
    <property type="evidence" value="ECO:0007669"/>
    <property type="project" value="TreeGrafter"/>
</dbReference>
<dbReference type="PANTHER" id="PTHR37958:SF1">
    <property type="entry name" value="SODIUM-POTASSIUM_PROTON ANTIPORTER CHAA"/>
    <property type="match status" value="1"/>
</dbReference>
<feature type="transmembrane region" description="Helical" evidence="5">
    <location>
        <begin position="220"/>
        <end position="239"/>
    </location>
</feature>
<keyword evidence="8" id="KW-1185">Reference proteome</keyword>
<evidence type="ECO:0000256" key="3">
    <source>
        <dbReference type="ARBA" id="ARBA00022989"/>
    </source>
</evidence>
<keyword evidence="2 5" id="KW-0812">Transmembrane</keyword>
<evidence type="ECO:0000256" key="2">
    <source>
        <dbReference type="ARBA" id="ARBA00022692"/>
    </source>
</evidence>
<reference evidence="7" key="1">
    <citation type="submission" date="2020-08" db="EMBL/GenBank/DDBJ databases">
        <title>Genome Sequencing and Pan-Genome Analysis of Migratory bird Vibrio Strains, Inner Mongolia.</title>
        <authorList>
            <person name="Zheng L."/>
        </authorList>
    </citation>
    <scope>NUCLEOTIDE SEQUENCE</scope>
    <source>
        <strain evidence="7">M13F</strain>
    </source>
</reference>
<sequence>MKFIRNEWVLFIGLLTVLFFKTIGNDLLLGSSSSVLYWSAAGFLFIIVMLSIFGVVKHSDALAINLGDPLGTLILTLSVISLEVIMISSVMLTGDSNPVLARDTMFAVIMSILNGLVGVALLIGGHKYHIQKYNIQGINSYLVAIVPLAILCLILPNFTSKNEFGEMSFILASALVVISIILYGIFLYVQTKSHSYFFIDEDNDHTDEHHSILGSNTYHFLLLFGYLIVVIFLAKSIAIPIDASIGHLGAPAALGGLVVALLVLAPEGVGAIKASLNNQLQRAMNLFFGSILATISLTVPAVIVISNMIGEPIILGLEPAQMILLIASLMVASISFRHGKTNILNGVTHLFLFFIYIVLIFD</sequence>
<dbReference type="EMBL" id="JACRUP010000002">
    <property type="protein sequence ID" value="MBC5850350.1"/>
    <property type="molecule type" value="Genomic_DNA"/>
</dbReference>
<evidence type="ECO:0000256" key="4">
    <source>
        <dbReference type="ARBA" id="ARBA00023136"/>
    </source>
</evidence>
<dbReference type="Pfam" id="PF01699">
    <property type="entry name" value="Na_Ca_ex"/>
    <property type="match status" value="2"/>
</dbReference>
<feature type="transmembrane region" description="Helical" evidence="5">
    <location>
        <begin position="68"/>
        <end position="92"/>
    </location>
</feature>
<feature type="transmembrane region" description="Helical" evidence="5">
    <location>
        <begin position="286"/>
        <end position="307"/>
    </location>
</feature>
<evidence type="ECO:0000313" key="7">
    <source>
        <dbReference type="EMBL" id="MBC5850350.1"/>
    </source>
</evidence>
<accession>A0A9X0R930</accession>
<organism evidence="7 8">
    <name type="scientific">Vibrio metschnikovii</name>
    <dbReference type="NCBI Taxonomy" id="28172"/>
    <lineage>
        <taxon>Bacteria</taxon>
        <taxon>Pseudomonadati</taxon>
        <taxon>Pseudomonadota</taxon>
        <taxon>Gammaproteobacteria</taxon>
        <taxon>Vibrionales</taxon>
        <taxon>Vibrionaceae</taxon>
        <taxon>Vibrio</taxon>
    </lineage>
</organism>
<feature type="transmembrane region" description="Helical" evidence="5">
    <location>
        <begin position="313"/>
        <end position="336"/>
    </location>
</feature>
<evidence type="ECO:0000313" key="8">
    <source>
        <dbReference type="Proteomes" id="UP000615796"/>
    </source>
</evidence>
<proteinExistence type="predicted"/>
<gene>
    <name evidence="7" type="ORF">H8Q88_05170</name>
</gene>
<dbReference type="Proteomes" id="UP000615796">
    <property type="component" value="Unassembled WGS sequence"/>
</dbReference>
<dbReference type="InterPro" id="IPR052946">
    <property type="entry name" value="Alkaline_pH_Ca-Antiporter"/>
</dbReference>
<dbReference type="AlphaFoldDB" id="A0A9X0R930"/>
<evidence type="ECO:0000259" key="6">
    <source>
        <dbReference type="Pfam" id="PF01699"/>
    </source>
</evidence>
<dbReference type="GO" id="GO:0005886">
    <property type="term" value="C:plasma membrane"/>
    <property type="evidence" value="ECO:0007669"/>
    <property type="project" value="TreeGrafter"/>
</dbReference>
<keyword evidence="3 5" id="KW-1133">Transmembrane helix</keyword>